<dbReference type="OrthoDB" id="380563at2157"/>
<keyword evidence="3" id="KW-1185">Reference proteome</keyword>
<dbReference type="KEGG" id="mpd:MCP_2104"/>
<dbReference type="eggNOG" id="arCOG13242">
    <property type="taxonomic scope" value="Archaea"/>
</dbReference>
<reference evidence="2 3" key="1">
    <citation type="journal article" date="2007" name="Appl. Environ. Microbiol.">
        <title>Isolation of key methanogens for global methane emission from rice paddy fields: a novel isolate affiliated with the clone cluster rice cluster I.</title>
        <authorList>
            <person name="Sakai S."/>
            <person name="Imachi H."/>
            <person name="Sekiguchi Y."/>
            <person name="Ohashi A."/>
            <person name="Harada H."/>
            <person name="Kamagata Y."/>
        </authorList>
    </citation>
    <scope>NUCLEOTIDE SEQUENCE [LARGE SCALE GENOMIC DNA]</scope>
    <source>
        <strain evidence="3">DSM 17711 / JCM 13418 / NBRC 101707 / SANAE</strain>
    </source>
</reference>
<gene>
    <name evidence="2" type="ordered locus">MCP_2104</name>
</gene>
<dbReference type="InParanoid" id="D1Z0F4"/>
<keyword evidence="1" id="KW-1133">Transmembrane helix</keyword>
<reference evidence="2 3" key="2">
    <citation type="journal article" date="2008" name="Int. J. Syst. Evol. Microbiol.">
        <title>Methanocella paludicola gen. nov., sp. nov., a methane-producing archaeon, the first isolate of the lineage 'Rice Cluster I', and proposal of the new archaeal order Methanocellales ord. nov.</title>
        <authorList>
            <person name="Sakai S."/>
            <person name="Imachi H."/>
            <person name="Hanada S."/>
            <person name="Ohashi A."/>
            <person name="Harada H."/>
            <person name="Kamagata Y."/>
        </authorList>
    </citation>
    <scope>NUCLEOTIDE SEQUENCE [LARGE SCALE GENOMIC DNA]</scope>
    <source>
        <strain evidence="3">DSM 17711 / JCM 13418 / NBRC 101707 / SANAE</strain>
    </source>
</reference>
<dbReference type="Proteomes" id="UP000001882">
    <property type="component" value="Chromosome"/>
</dbReference>
<organism evidence="2 3">
    <name type="scientific">Methanocella paludicola (strain DSM 17711 / JCM 13418 / NBRC 101707 / SANAE)</name>
    <dbReference type="NCBI Taxonomy" id="304371"/>
    <lineage>
        <taxon>Archaea</taxon>
        <taxon>Methanobacteriati</taxon>
        <taxon>Methanobacteriota</taxon>
        <taxon>Stenosarchaea group</taxon>
        <taxon>Methanomicrobia</taxon>
        <taxon>Methanocellales</taxon>
        <taxon>Methanocellaceae</taxon>
        <taxon>Methanocella</taxon>
    </lineage>
</organism>
<protein>
    <submittedName>
        <fullName evidence="2">Uncharacterized protein</fullName>
    </submittedName>
</protein>
<sequence length="172" mass="19312">MTSVDDILKLIGLATVVIVVSAAFISILFYVYGSIGGLANGEGQGGHDQDLLVKALNEYNYDLELVREQTQRLDMYYAAKTSTEMTQAEFQSWLGMIRGLTDEFIMRENTAIASGEAYKAYLSAEGDEYARVTDNEATCRDDIKKVKYTYNGNVYLYNQKYGSTYGEIPYMD</sequence>
<dbReference type="RefSeq" id="WP_012900850.1">
    <property type="nucleotide sequence ID" value="NC_013665.1"/>
</dbReference>
<evidence type="ECO:0000313" key="3">
    <source>
        <dbReference type="Proteomes" id="UP000001882"/>
    </source>
</evidence>
<keyword evidence="1" id="KW-0472">Membrane</keyword>
<proteinExistence type="predicted"/>
<name>D1Z0F4_METPS</name>
<reference evidence="3" key="3">
    <citation type="journal article" date="2011" name="PLoS ONE">
        <title>Genome sequence of a mesophilic hydrogenotrophic methanogen Methanocella paludicola, the first cultivated representative of the order Methanocellales.</title>
        <authorList>
            <person name="Sakai S."/>
            <person name="Takaki Y."/>
            <person name="Shimamura S."/>
            <person name="Sekine M."/>
            <person name="Tajima T."/>
            <person name="Kosugi H."/>
            <person name="Ichikawa N."/>
            <person name="Tasumi E."/>
            <person name="Hiraki A.T."/>
            <person name="Shimizu A."/>
            <person name="Kato Y."/>
            <person name="Nishiko R."/>
            <person name="Mori K."/>
            <person name="Fujita N."/>
            <person name="Imachi H."/>
            <person name="Takai K."/>
        </authorList>
    </citation>
    <scope>NUCLEOTIDE SEQUENCE [LARGE SCALE GENOMIC DNA]</scope>
    <source>
        <strain evidence="3">DSM 17711 / JCM 13418 / NBRC 101707 / SANAE</strain>
    </source>
</reference>
<evidence type="ECO:0000256" key="1">
    <source>
        <dbReference type="SAM" id="Phobius"/>
    </source>
</evidence>
<keyword evidence="1" id="KW-0812">Transmembrane</keyword>
<accession>D1Z0F4</accession>
<dbReference type="EMBL" id="AP011532">
    <property type="protein sequence ID" value="BAI62176.1"/>
    <property type="molecule type" value="Genomic_DNA"/>
</dbReference>
<dbReference type="STRING" id="304371.MCP_2104"/>
<feature type="transmembrane region" description="Helical" evidence="1">
    <location>
        <begin position="7"/>
        <end position="32"/>
    </location>
</feature>
<dbReference type="GeneID" id="8681955"/>
<dbReference type="AlphaFoldDB" id="D1Z0F4"/>
<evidence type="ECO:0000313" key="2">
    <source>
        <dbReference type="EMBL" id="BAI62176.1"/>
    </source>
</evidence>